<comment type="caution">
    <text evidence="2">The sequence shown here is derived from an EMBL/GenBank/DDBJ whole genome shotgun (WGS) entry which is preliminary data.</text>
</comment>
<protein>
    <submittedName>
        <fullName evidence="2">Uncharacterized protein</fullName>
    </submittedName>
</protein>
<organism evidence="2 3">
    <name type="scientific">Crotalaria pallida</name>
    <name type="common">Smooth rattlebox</name>
    <name type="synonym">Crotalaria striata</name>
    <dbReference type="NCBI Taxonomy" id="3830"/>
    <lineage>
        <taxon>Eukaryota</taxon>
        <taxon>Viridiplantae</taxon>
        <taxon>Streptophyta</taxon>
        <taxon>Embryophyta</taxon>
        <taxon>Tracheophyta</taxon>
        <taxon>Spermatophyta</taxon>
        <taxon>Magnoliopsida</taxon>
        <taxon>eudicotyledons</taxon>
        <taxon>Gunneridae</taxon>
        <taxon>Pentapetalae</taxon>
        <taxon>rosids</taxon>
        <taxon>fabids</taxon>
        <taxon>Fabales</taxon>
        <taxon>Fabaceae</taxon>
        <taxon>Papilionoideae</taxon>
        <taxon>50 kb inversion clade</taxon>
        <taxon>genistoids sensu lato</taxon>
        <taxon>core genistoids</taxon>
        <taxon>Crotalarieae</taxon>
        <taxon>Crotalaria</taxon>
    </lineage>
</organism>
<evidence type="ECO:0000313" key="3">
    <source>
        <dbReference type="Proteomes" id="UP001372338"/>
    </source>
</evidence>
<keyword evidence="1" id="KW-0175">Coiled coil</keyword>
<dbReference type="Proteomes" id="UP001372338">
    <property type="component" value="Unassembled WGS sequence"/>
</dbReference>
<gene>
    <name evidence="2" type="ORF">RIF29_33581</name>
</gene>
<feature type="coiled-coil region" evidence="1">
    <location>
        <begin position="96"/>
        <end position="198"/>
    </location>
</feature>
<sequence>MEVIQDSPKCSVWDRKLNEHLAKQVLMPEDDKRFCRQFVNVIRGIALVMEEKLLWSASLALFVAKIFEEFFSTISAEHKEARKSGSVHEEVLRNQLLETTQELEKQTKLVVELRQRKATVEKAKDEAKKTVTTVDEEKKEVEDDLANARRESSALTKEKNRLQMDLDEARAEVEQMKLRAEKMKKKDLKNKKDALKNLHIWDKATTESFVNVVKQLQLLNSGSIRVEGADPYFEVVDGRLVD</sequence>
<dbReference type="AlphaFoldDB" id="A0AAN9HU49"/>
<reference evidence="2 3" key="1">
    <citation type="submission" date="2024-01" db="EMBL/GenBank/DDBJ databases">
        <title>The genomes of 5 underutilized Papilionoideae crops provide insights into root nodulation and disease resistanc.</title>
        <authorList>
            <person name="Yuan L."/>
        </authorList>
    </citation>
    <scope>NUCLEOTIDE SEQUENCE [LARGE SCALE GENOMIC DNA]</scope>
    <source>
        <strain evidence="2">ZHUSHIDOU_FW_LH</strain>
        <tissue evidence="2">Leaf</tissue>
    </source>
</reference>
<keyword evidence="3" id="KW-1185">Reference proteome</keyword>
<proteinExistence type="predicted"/>
<dbReference type="EMBL" id="JAYWIO010000007">
    <property type="protein sequence ID" value="KAK7250853.1"/>
    <property type="molecule type" value="Genomic_DNA"/>
</dbReference>
<accession>A0AAN9HU49</accession>
<name>A0AAN9HU49_CROPI</name>
<evidence type="ECO:0000313" key="2">
    <source>
        <dbReference type="EMBL" id="KAK7250853.1"/>
    </source>
</evidence>
<evidence type="ECO:0000256" key="1">
    <source>
        <dbReference type="SAM" id="Coils"/>
    </source>
</evidence>